<protein>
    <submittedName>
        <fullName evidence="3">4,4'-diaponeurosporenoate glycosyltransferase</fullName>
    </submittedName>
</protein>
<dbReference type="PANTHER" id="PTHR43646:SF3">
    <property type="entry name" value="SLR1566 PROTEIN"/>
    <property type="match status" value="1"/>
</dbReference>
<evidence type="ECO:0000313" key="4">
    <source>
        <dbReference type="Proteomes" id="UP000366872"/>
    </source>
</evidence>
<sequence>MMYILVTVNLIVLSVVLINWIKWRPISPLPHISGPCVSVLIPARNEEKNIACAIQSALEQGAIVQEILVYDDHSEDQTQPIVCALEKETPTLQLIEPAPLPDGWMGKPFACEQLSAKATGEWLLFLDADTRLHPGAAEAMLQAAETREATFLSCWPGILTGSFWEHIFMPMLNFVVYSIFPTPMQEKNPSPSFGLAHGACLFIHGKTYRATGGHASVKSELFEDTMLARTWRQKKQVGLCLDGRKIVSVRMYQNLPEIISGFSKIAYPAFERELSFWLFMGFHFLFMLLPFLLLPFATSSIWLATAAGVVLLARLVQCIQFGFPPWAAVFHPIAEMGLIGLGLYARHKCRHDSGVSWKGRVYNPAGKP</sequence>
<feature type="domain" description="Glycosyltransferase 2-like" evidence="2">
    <location>
        <begin position="38"/>
        <end position="166"/>
    </location>
</feature>
<proteinExistence type="predicted"/>
<dbReference type="Pfam" id="PF00535">
    <property type="entry name" value="Glycos_transf_2"/>
    <property type="match status" value="1"/>
</dbReference>
<dbReference type="AlphaFoldDB" id="A0A6C2TW73"/>
<evidence type="ECO:0000256" key="1">
    <source>
        <dbReference type="SAM" id="Phobius"/>
    </source>
</evidence>
<gene>
    <name evidence="3" type="primary">crtQ</name>
    <name evidence="3" type="ORF">PDESU_00126</name>
</gene>
<organism evidence="3 4">
    <name type="scientific">Pontiella desulfatans</name>
    <dbReference type="NCBI Taxonomy" id="2750659"/>
    <lineage>
        <taxon>Bacteria</taxon>
        <taxon>Pseudomonadati</taxon>
        <taxon>Kiritimatiellota</taxon>
        <taxon>Kiritimatiellia</taxon>
        <taxon>Kiritimatiellales</taxon>
        <taxon>Pontiellaceae</taxon>
        <taxon>Pontiella</taxon>
    </lineage>
</organism>
<dbReference type="InterPro" id="IPR029044">
    <property type="entry name" value="Nucleotide-diphossugar_trans"/>
</dbReference>
<evidence type="ECO:0000259" key="2">
    <source>
        <dbReference type="Pfam" id="PF00535"/>
    </source>
</evidence>
<dbReference type="EMBL" id="CAAHFG010000001">
    <property type="protein sequence ID" value="VGO11581.1"/>
    <property type="molecule type" value="Genomic_DNA"/>
</dbReference>
<reference evidence="3 4" key="1">
    <citation type="submission" date="2019-04" db="EMBL/GenBank/DDBJ databases">
        <authorList>
            <person name="Van Vliet M D."/>
        </authorList>
    </citation>
    <scope>NUCLEOTIDE SEQUENCE [LARGE SCALE GENOMIC DNA]</scope>
    <source>
        <strain evidence="3 4">F1</strain>
    </source>
</reference>
<dbReference type="SUPFAM" id="SSF53448">
    <property type="entry name" value="Nucleotide-diphospho-sugar transferases"/>
    <property type="match status" value="1"/>
</dbReference>
<feature type="transmembrane region" description="Helical" evidence="1">
    <location>
        <begin position="301"/>
        <end position="323"/>
    </location>
</feature>
<keyword evidence="4" id="KW-1185">Reference proteome</keyword>
<keyword evidence="3" id="KW-0808">Transferase</keyword>
<dbReference type="GO" id="GO:0016740">
    <property type="term" value="F:transferase activity"/>
    <property type="evidence" value="ECO:0007669"/>
    <property type="project" value="UniProtKB-KW"/>
</dbReference>
<keyword evidence="1" id="KW-0472">Membrane</keyword>
<accession>A0A6C2TW73</accession>
<dbReference type="InterPro" id="IPR001173">
    <property type="entry name" value="Glyco_trans_2-like"/>
</dbReference>
<dbReference type="Gene3D" id="3.90.550.10">
    <property type="entry name" value="Spore Coat Polysaccharide Biosynthesis Protein SpsA, Chain A"/>
    <property type="match status" value="1"/>
</dbReference>
<dbReference type="CDD" id="cd00761">
    <property type="entry name" value="Glyco_tranf_GTA_type"/>
    <property type="match status" value="1"/>
</dbReference>
<evidence type="ECO:0000313" key="3">
    <source>
        <dbReference type="EMBL" id="VGO11581.1"/>
    </source>
</evidence>
<keyword evidence="1" id="KW-1133">Transmembrane helix</keyword>
<dbReference type="Proteomes" id="UP000366872">
    <property type="component" value="Unassembled WGS sequence"/>
</dbReference>
<feature type="transmembrane region" description="Helical" evidence="1">
    <location>
        <begin position="329"/>
        <end position="345"/>
    </location>
</feature>
<name>A0A6C2TW73_PONDE</name>
<dbReference type="PANTHER" id="PTHR43646">
    <property type="entry name" value="GLYCOSYLTRANSFERASE"/>
    <property type="match status" value="1"/>
</dbReference>
<keyword evidence="1" id="KW-0812">Transmembrane</keyword>
<dbReference type="RefSeq" id="WP_136077329.1">
    <property type="nucleotide sequence ID" value="NZ_CAAHFG010000001.1"/>
</dbReference>
<feature type="transmembrane region" description="Helical" evidence="1">
    <location>
        <begin position="274"/>
        <end position="294"/>
    </location>
</feature>